<feature type="transmembrane region" description="Helical" evidence="1">
    <location>
        <begin position="29"/>
        <end position="47"/>
    </location>
</feature>
<protein>
    <submittedName>
        <fullName evidence="2">Membrane protein</fullName>
    </submittedName>
</protein>
<evidence type="ECO:0000313" key="2">
    <source>
        <dbReference type="EMBL" id="KKD39890.1"/>
    </source>
</evidence>
<name>A0A0F5YNW7_9CYAN</name>
<comment type="caution">
    <text evidence="2">The sequence shown here is derived from an EMBL/GenBank/DDBJ whole genome shotgun (WGS) entry which is preliminary data.</text>
</comment>
<dbReference type="RefSeq" id="WP_046276620.1">
    <property type="nucleotide sequence ID" value="NZ_LATL02000222.1"/>
</dbReference>
<proteinExistence type="predicted"/>
<sequence length="118" mass="12672">MLNFFLTWVLSAIALWITAYLVPGLTIASWQAAAIGVVVMGLVNAIVKPILILFTLPLTLLTLGLFLLVINAISLSLVGYFTPGFDVAGFFPALFGSIVLSLVSGLIDRVFSRTTQEL</sequence>
<evidence type="ECO:0000313" key="3">
    <source>
        <dbReference type="EMBL" id="KMW70136.1"/>
    </source>
</evidence>
<dbReference type="EMBL" id="LATL02000222">
    <property type="protein sequence ID" value="KKD39890.1"/>
    <property type="molecule type" value="Genomic_DNA"/>
</dbReference>
<gene>
    <name evidence="2" type="ORF">WN50_00955</name>
    <name evidence="3" type="ORF">WN50_37545</name>
</gene>
<reference evidence="2 4" key="1">
    <citation type="submission" date="2015-06" db="EMBL/GenBank/DDBJ databases">
        <title>Draft genome assembly of filamentous brackish cyanobacterium Limnoraphis robusta strain CS-951.</title>
        <authorList>
            <person name="Willis A."/>
            <person name="Parks M."/>
            <person name="Burford M.A."/>
        </authorList>
    </citation>
    <scope>NUCLEOTIDE SEQUENCE [LARGE SCALE GENOMIC DNA]</scope>
    <source>
        <strain evidence="2 4">CS-951</strain>
    </source>
</reference>
<keyword evidence="1" id="KW-0812">Transmembrane</keyword>
<dbReference type="EMBL" id="LATL02000253">
    <property type="protein sequence ID" value="KMW70136.1"/>
    <property type="molecule type" value="Genomic_DNA"/>
</dbReference>
<keyword evidence="1" id="KW-0472">Membrane</keyword>
<evidence type="ECO:0000313" key="4">
    <source>
        <dbReference type="Proteomes" id="UP000033607"/>
    </source>
</evidence>
<dbReference type="Pfam" id="PF04020">
    <property type="entry name" value="Phage_holin_4_2"/>
    <property type="match status" value="1"/>
</dbReference>
<accession>A0A0F5YNW7</accession>
<dbReference type="PANTHER" id="PTHR37309">
    <property type="entry name" value="SLR0284 PROTEIN"/>
    <property type="match status" value="1"/>
</dbReference>
<dbReference type="AlphaFoldDB" id="A0A0F5YNW7"/>
<dbReference type="OrthoDB" id="7205479at2"/>
<feature type="transmembrane region" description="Helical" evidence="1">
    <location>
        <begin position="87"/>
        <end position="107"/>
    </location>
</feature>
<feature type="transmembrane region" description="Helical" evidence="1">
    <location>
        <begin position="59"/>
        <end position="81"/>
    </location>
</feature>
<dbReference type="PATRIC" id="fig|1637645.4.peg.4361"/>
<evidence type="ECO:0000256" key="1">
    <source>
        <dbReference type="SAM" id="Phobius"/>
    </source>
</evidence>
<organism evidence="2 4">
    <name type="scientific">Limnoraphis robusta CS-951</name>
    <dbReference type="NCBI Taxonomy" id="1637645"/>
    <lineage>
        <taxon>Bacteria</taxon>
        <taxon>Bacillati</taxon>
        <taxon>Cyanobacteriota</taxon>
        <taxon>Cyanophyceae</taxon>
        <taxon>Oscillatoriophycideae</taxon>
        <taxon>Oscillatoriales</taxon>
        <taxon>Sirenicapillariaceae</taxon>
        <taxon>Limnoraphis</taxon>
    </lineage>
</organism>
<dbReference type="InterPro" id="IPR007165">
    <property type="entry name" value="Phage_holin_4_2"/>
</dbReference>
<dbReference type="PANTHER" id="PTHR37309:SF1">
    <property type="entry name" value="SLR0284 PROTEIN"/>
    <property type="match status" value="1"/>
</dbReference>
<dbReference type="Proteomes" id="UP000033607">
    <property type="component" value="Unassembled WGS sequence"/>
</dbReference>
<keyword evidence="1" id="KW-1133">Transmembrane helix</keyword>